<evidence type="ECO:0000313" key="13">
    <source>
        <dbReference type="Proteomes" id="UP000077339"/>
    </source>
</evidence>
<feature type="transmembrane region" description="Helical" evidence="9">
    <location>
        <begin position="341"/>
        <end position="365"/>
    </location>
</feature>
<protein>
    <recommendedName>
        <fullName evidence="10">Maltose/maltodextrin transport system permease protein</fullName>
    </recommendedName>
</protein>
<comment type="caution">
    <text evidence="12">The sequence shown here is derived from an EMBL/GenBank/DDBJ whole genome shotgun (WGS) entry which is preliminary data.</text>
</comment>
<keyword evidence="6 9" id="KW-0812">Transmembrane</keyword>
<comment type="subcellular location">
    <subcellularLocation>
        <location evidence="1 9">Cell membrane</location>
        <topology evidence="1 9">Multi-pass membrane protein</topology>
    </subcellularLocation>
</comment>
<dbReference type="Pfam" id="PF16237">
    <property type="entry name" value="DUF4896"/>
    <property type="match status" value="1"/>
</dbReference>
<evidence type="ECO:0000256" key="6">
    <source>
        <dbReference type="ARBA" id="ARBA00022692"/>
    </source>
</evidence>
<evidence type="ECO:0000256" key="2">
    <source>
        <dbReference type="ARBA" id="ARBA00009047"/>
    </source>
</evidence>
<reference evidence="12 13" key="1">
    <citation type="submission" date="2014-02" db="EMBL/GenBank/DDBJ databases">
        <title>Kosmotoga genome sequencing.</title>
        <authorList>
            <person name="Pollo S.M."/>
            <person name="Charchuk R."/>
            <person name="Nesbo C.L."/>
        </authorList>
    </citation>
    <scope>NUCLEOTIDE SEQUENCE [LARGE SCALE GENOMIC DNA]</scope>
    <source>
        <strain evidence="12 13">S304</strain>
    </source>
</reference>
<evidence type="ECO:0000256" key="1">
    <source>
        <dbReference type="ARBA" id="ARBA00004651"/>
    </source>
</evidence>
<evidence type="ECO:0000256" key="5">
    <source>
        <dbReference type="ARBA" id="ARBA00022597"/>
    </source>
</evidence>
<dbReference type="Proteomes" id="UP000077339">
    <property type="component" value="Unassembled WGS sequence"/>
</dbReference>
<dbReference type="Gene3D" id="1.20.58.370">
    <property type="entry name" value="MalF N-terminal region-like"/>
    <property type="match status" value="1"/>
</dbReference>
<gene>
    <name evidence="12" type="ORF">AT15_08005</name>
</gene>
<proteinExistence type="inferred from homology"/>
<dbReference type="AlphaFoldDB" id="A0A182C7W0"/>
<dbReference type="OrthoDB" id="9809527at2"/>
<evidence type="ECO:0000256" key="3">
    <source>
        <dbReference type="ARBA" id="ARBA00022448"/>
    </source>
</evidence>
<feature type="transmembrane region" description="Helical" evidence="9">
    <location>
        <begin position="7"/>
        <end position="30"/>
    </location>
</feature>
<dbReference type="InterPro" id="IPR032605">
    <property type="entry name" value="DUF4896"/>
</dbReference>
<keyword evidence="7 9" id="KW-1133">Transmembrane helix</keyword>
<dbReference type="GO" id="GO:0042956">
    <property type="term" value="P:maltodextrin transmembrane transport"/>
    <property type="evidence" value="ECO:0007669"/>
    <property type="project" value="TreeGrafter"/>
</dbReference>
<dbReference type="GO" id="GO:1990060">
    <property type="term" value="C:maltose transport complex"/>
    <property type="evidence" value="ECO:0007669"/>
    <property type="project" value="TreeGrafter"/>
</dbReference>
<evidence type="ECO:0000313" key="12">
    <source>
        <dbReference type="EMBL" id="OAA31430.1"/>
    </source>
</evidence>
<dbReference type="STRING" id="1453497.AT15_08005"/>
<keyword evidence="4 10" id="KW-1003">Cell membrane</keyword>
<dbReference type="PATRIC" id="fig|1453497.3.peg.1591"/>
<evidence type="ECO:0000256" key="10">
    <source>
        <dbReference type="RuleBase" id="RU367050"/>
    </source>
</evidence>
<dbReference type="Pfam" id="PF00528">
    <property type="entry name" value="BPD_transp_1"/>
    <property type="match status" value="1"/>
</dbReference>
<evidence type="ECO:0000256" key="8">
    <source>
        <dbReference type="ARBA" id="ARBA00023136"/>
    </source>
</evidence>
<feature type="transmembrane region" description="Helical" evidence="9">
    <location>
        <begin position="61"/>
        <end position="80"/>
    </location>
</feature>
<evidence type="ECO:0000259" key="11">
    <source>
        <dbReference type="PROSITE" id="PS50928"/>
    </source>
</evidence>
<dbReference type="CDD" id="cd06261">
    <property type="entry name" value="TM_PBP2"/>
    <property type="match status" value="1"/>
</dbReference>
<feature type="transmembrane region" description="Helical" evidence="9">
    <location>
        <begin position="484"/>
        <end position="503"/>
    </location>
</feature>
<dbReference type="Pfam" id="PF16296">
    <property type="entry name" value="TM_PBP2_N"/>
    <property type="match status" value="1"/>
</dbReference>
<feature type="transmembrane region" description="Helical" evidence="9">
    <location>
        <begin position="36"/>
        <end position="54"/>
    </location>
</feature>
<dbReference type="InterPro" id="IPR035906">
    <property type="entry name" value="MetI-like_sf"/>
</dbReference>
<dbReference type="GO" id="GO:0015423">
    <property type="term" value="F:ABC-type maltose transporter activity"/>
    <property type="evidence" value="ECO:0007669"/>
    <property type="project" value="TreeGrafter"/>
</dbReference>
<dbReference type="PANTHER" id="PTHR47314">
    <property type="entry name" value="MALTOSE/MALTODEXTRIN TRANSPORT SYSTEM PERMEASE PROTEIN MALF"/>
    <property type="match status" value="1"/>
</dbReference>
<dbReference type="NCBIfam" id="NF008232">
    <property type="entry name" value="PRK10999.1"/>
    <property type="match status" value="1"/>
</dbReference>
<dbReference type="SUPFAM" id="SSF161098">
    <property type="entry name" value="MetI-like"/>
    <property type="match status" value="1"/>
</dbReference>
<comment type="similarity">
    <text evidence="2 10">Belongs to the binding-protein-dependent transport system permease family. MalFG subfamily.</text>
</comment>
<keyword evidence="8 9" id="KW-0472">Membrane</keyword>
<organism evidence="12 13">
    <name type="scientific">Kosmotoga arenicorallina S304</name>
    <dbReference type="NCBI Taxonomy" id="1453497"/>
    <lineage>
        <taxon>Bacteria</taxon>
        <taxon>Thermotogati</taxon>
        <taxon>Thermotogota</taxon>
        <taxon>Thermotogae</taxon>
        <taxon>Kosmotogales</taxon>
        <taxon>Kosmotogaceae</taxon>
        <taxon>Kosmotoga</taxon>
    </lineage>
</organism>
<dbReference type="PANTHER" id="PTHR47314:SF1">
    <property type="entry name" value="MALTOSE_MALTODEXTRIN TRANSPORT SYSTEM PERMEASE PROTEIN MALF"/>
    <property type="match status" value="1"/>
</dbReference>
<dbReference type="InterPro" id="IPR000515">
    <property type="entry name" value="MetI-like"/>
</dbReference>
<keyword evidence="5 10" id="KW-0762">Sugar transport</keyword>
<dbReference type="EMBL" id="JFHK01000004">
    <property type="protein sequence ID" value="OAA31430.1"/>
    <property type="molecule type" value="Genomic_DNA"/>
</dbReference>
<feature type="transmembrane region" description="Helical" evidence="9">
    <location>
        <begin position="548"/>
        <end position="568"/>
    </location>
</feature>
<dbReference type="SUPFAM" id="SSF160964">
    <property type="entry name" value="MalF N-terminal region-like"/>
    <property type="match status" value="1"/>
</dbReference>
<dbReference type="InterPro" id="IPR032550">
    <property type="entry name" value="TM_PBP2_N"/>
</dbReference>
<dbReference type="Gene3D" id="1.10.3720.10">
    <property type="entry name" value="MetI-like"/>
    <property type="match status" value="1"/>
</dbReference>
<evidence type="ECO:0000256" key="7">
    <source>
        <dbReference type="ARBA" id="ARBA00022989"/>
    </source>
</evidence>
<keyword evidence="13" id="KW-1185">Reference proteome</keyword>
<name>A0A182C7W0_9BACT</name>
<dbReference type="PROSITE" id="PS50928">
    <property type="entry name" value="ABC_TM1"/>
    <property type="match status" value="1"/>
</dbReference>
<feature type="domain" description="ABC transmembrane type-1" evidence="11">
    <location>
        <begin position="342"/>
        <end position="569"/>
    </location>
</feature>
<evidence type="ECO:0000256" key="9">
    <source>
        <dbReference type="RuleBase" id="RU363032"/>
    </source>
</evidence>
<feature type="transmembrane region" description="Helical" evidence="9">
    <location>
        <begin position="377"/>
        <end position="397"/>
    </location>
</feature>
<dbReference type="RefSeq" id="WP_068346568.1">
    <property type="nucleotide sequence ID" value="NZ_JFHK01000004.1"/>
</dbReference>
<feature type="transmembrane region" description="Helical" evidence="9">
    <location>
        <begin position="431"/>
        <end position="450"/>
    </location>
</feature>
<comment type="function">
    <text evidence="10">Part of the ABC transporter complex MalEFGK involved in maltose/maltodextrin import. Probably responsible for the translocation of the substrate across the membrane.</text>
</comment>
<dbReference type="InterPro" id="IPR035277">
    <property type="entry name" value="MalF_N"/>
</dbReference>
<evidence type="ECO:0000256" key="4">
    <source>
        <dbReference type="ARBA" id="ARBA00022475"/>
    </source>
</evidence>
<keyword evidence="3 9" id="KW-0813">Transport</keyword>
<accession>A0A182C7W0</accession>
<sequence>MSAKRLIGFIFVLILLSVFGAFGLMSLILLWANANYGLAIILGILLVSIAFVLINPKGYPYRYMIPAMILLFILTIYPMYYTLKTAFTNFGTGHLFTRPQVVQKLLSDYYYIPENPEEYSFSIFVKLEDYKPTDNFIVVFKSLSDDELFIAPKPIAVQKDSEGNILLAESRMFSVKNDRATVNGVTYQLVRSSQDGSILSVSANGERYMYFYSPDDNTTKSNAPFYLSEIRGIWLKNAEFTNPMGQQVRLNPNRLYTDFATSERKYEIKVVTSIESGRAVQKNVVYNKKTGGVLIERDGYFYDIDDKGQEFAVEGYISNIGFKNFMKMFKDPRISGPFVKIFVWTFTWAALSVLFTFTIGLILALVLNDRKLKGTKIYRTLLIIPWAIPAFISVLVWKNGMFNETYGIINRFIVMGLFGAEEPIKWLSDAFWAKVAVLLVNTWLGFPYMMTITLGALQSIPDELYEAASIDGATGFQRFRKITFPLLMIAVAPLLVGSFSFNFNNFVGIYLLTGGGPAIPGSSTPAGATDILISYTYKLAFEGRGQDFGFASAISILIFVIVGGLSWLNFKLSGAFEEVNR</sequence>